<dbReference type="InterPro" id="IPR001128">
    <property type="entry name" value="Cyt_P450"/>
</dbReference>
<evidence type="ECO:0000313" key="10">
    <source>
        <dbReference type="EMBL" id="CAE6464594.1"/>
    </source>
</evidence>
<comment type="similarity">
    <text evidence="2 9">Belongs to the cytochrome P450 family.</text>
</comment>
<dbReference type="InterPro" id="IPR036396">
    <property type="entry name" value="Cyt_P450_sf"/>
</dbReference>
<dbReference type="GO" id="GO:0020037">
    <property type="term" value="F:heme binding"/>
    <property type="evidence" value="ECO:0007669"/>
    <property type="project" value="InterPro"/>
</dbReference>
<proteinExistence type="inferred from homology"/>
<reference evidence="10" key="1">
    <citation type="submission" date="2021-01" db="EMBL/GenBank/DDBJ databases">
        <authorList>
            <person name="Kaushik A."/>
        </authorList>
    </citation>
    <scope>NUCLEOTIDE SEQUENCE</scope>
    <source>
        <strain evidence="10">AG3-T5</strain>
    </source>
</reference>
<dbReference type="PROSITE" id="PS00086">
    <property type="entry name" value="CYTOCHROME_P450"/>
    <property type="match status" value="1"/>
</dbReference>
<dbReference type="PRINTS" id="PR00463">
    <property type="entry name" value="EP450I"/>
</dbReference>
<keyword evidence="7 9" id="KW-0503">Monooxygenase</keyword>
<organism evidence="10 11">
    <name type="scientific">Rhizoctonia solani</name>
    <dbReference type="NCBI Taxonomy" id="456999"/>
    <lineage>
        <taxon>Eukaryota</taxon>
        <taxon>Fungi</taxon>
        <taxon>Dikarya</taxon>
        <taxon>Basidiomycota</taxon>
        <taxon>Agaricomycotina</taxon>
        <taxon>Agaricomycetes</taxon>
        <taxon>Cantharellales</taxon>
        <taxon>Ceratobasidiaceae</taxon>
        <taxon>Rhizoctonia</taxon>
    </lineage>
</organism>
<dbReference type="AlphaFoldDB" id="A0A8H3BUM3"/>
<comment type="caution">
    <text evidence="10">The sequence shown here is derived from an EMBL/GenBank/DDBJ whole genome shotgun (WGS) entry which is preliminary data.</text>
</comment>
<sequence length="525" mass="59821">MSLLYILSASTLVYLLVKVIARLKQIRQALEQIGYSPGERTVIGFSSALGQVLPPIPYITLGHSHYWYSKYQIFERLGTDIYGTASIFPSASYFTLADPAAIKQVSYTRNNFVKNTAAYKVLEAFGSNLISVEGELWKRQRRIAAPAFSDNNNYLVWEVAKKFTEQMIHSWGTRQSITVHDVSEDLALPLSICVIAEAGLGQDVSWGNDIVPEGHKLTFKDALTVVSRTMFLPLILPNWAWSLKQSWKDAKQAHAELRLYLHRMIKSRRELKEQKIQDVINQKHDLFNQLVFARDADDMLTEDELIGTACNQHSSKWHETTAHTLAIILGLLALYPDVQDKLSRQLRELQNEHRELTYTHFHQLRYAMAVVYETLRLFPMATVMPKKATSDTIITTGFPPNARTVRVPASTVVHVCSTGLHYNPSYWESPDEFDPERFMDPHWNRDAFVPFSLGPRACIGRRFAETALVAELTALISKYKVSIDQSRFKFIDGETILERRSRLIHPKVGITLTPASYSLVFSPRD</sequence>
<gene>
    <name evidence="10" type="ORF">RDB_LOCUS160420</name>
</gene>
<evidence type="ECO:0000313" key="11">
    <source>
        <dbReference type="Proteomes" id="UP000663841"/>
    </source>
</evidence>
<dbReference type="GO" id="GO:0005506">
    <property type="term" value="F:iron ion binding"/>
    <property type="evidence" value="ECO:0007669"/>
    <property type="project" value="InterPro"/>
</dbReference>
<evidence type="ECO:0008006" key="12">
    <source>
        <dbReference type="Google" id="ProtNLM"/>
    </source>
</evidence>
<dbReference type="GO" id="GO:0016705">
    <property type="term" value="F:oxidoreductase activity, acting on paired donors, with incorporation or reduction of molecular oxygen"/>
    <property type="evidence" value="ECO:0007669"/>
    <property type="project" value="InterPro"/>
</dbReference>
<evidence type="ECO:0000256" key="3">
    <source>
        <dbReference type="ARBA" id="ARBA00022617"/>
    </source>
</evidence>
<name>A0A8H3BUM3_9AGAM</name>
<dbReference type="SUPFAM" id="SSF48264">
    <property type="entry name" value="Cytochrome P450"/>
    <property type="match status" value="1"/>
</dbReference>
<dbReference type="Pfam" id="PF00067">
    <property type="entry name" value="p450"/>
    <property type="match status" value="1"/>
</dbReference>
<keyword evidence="4 8" id="KW-0479">Metal-binding</keyword>
<dbReference type="InterPro" id="IPR017972">
    <property type="entry name" value="Cyt_P450_CS"/>
</dbReference>
<evidence type="ECO:0000256" key="8">
    <source>
        <dbReference type="PIRSR" id="PIRSR602401-1"/>
    </source>
</evidence>
<evidence type="ECO:0000256" key="5">
    <source>
        <dbReference type="ARBA" id="ARBA00023002"/>
    </source>
</evidence>
<protein>
    <recommendedName>
        <fullName evidence="12">Cytochrome P450</fullName>
    </recommendedName>
</protein>
<dbReference type="GO" id="GO:0004497">
    <property type="term" value="F:monooxygenase activity"/>
    <property type="evidence" value="ECO:0007669"/>
    <property type="project" value="UniProtKB-KW"/>
</dbReference>
<evidence type="ECO:0000256" key="9">
    <source>
        <dbReference type="RuleBase" id="RU000461"/>
    </source>
</evidence>
<dbReference type="InterPro" id="IPR050476">
    <property type="entry name" value="Insect_CytP450_Detox"/>
</dbReference>
<dbReference type="EMBL" id="CAJMWW010000299">
    <property type="protein sequence ID" value="CAE6464594.1"/>
    <property type="molecule type" value="Genomic_DNA"/>
</dbReference>
<keyword evidence="6 8" id="KW-0408">Iron</keyword>
<feature type="binding site" description="axial binding residue" evidence="8">
    <location>
        <position position="458"/>
    </location>
    <ligand>
        <name>heme</name>
        <dbReference type="ChEBI" id="CHEBI:30413"/>
    </ligand>
    <ligandPart>
        <name>Fe</name>
        <dbReference type="ChEBI" id="CHEBI:18248"/>
    </ligandPart>
</feature>
<dbReference type="PANTHER" id="PTHR24292:SF102">
    <property type="entry name" value="CYTOCHROME P450 FAMILY-RELATED"/>
    <property type="match status" value="1"/>
</dbReference>
<evidence type="ECO:0000256" key="6">
    <source>
        <dbReference type="ARBA" id="ARBA00023004"/>
    </source>
</evidence>
<dbReference type="InterPro" id="IPR002401">
    <property type="entry name" value="Cyt_P450_E_grp-I"/>
</dbReference>
<dbReference type="PRINTS" id="PR00385">
    <property type="entry name" value="P450"/>
</dbReference>
<evidence type="ECO:0000256" key="2">
    <source>
        <dbReference type="ARBA" id="ARBA00010617"/>
    </source>
</evidence>
<evidence type="ECO:0000256" key="4">
    <source>
        <dbReference type="ARBA" id="ARBA00022723"/>
    </source>
</evidence>
<keyword evidence="5 9" id="KW-0560">Oxidoreductase</keyword>
<evidence type="ECO:0000256" key="7">
    <source>
        <dbReference type="ARBA" id="ARBA00023033"/>
    </source>
</evidence>
<dbReference type="Proteomes" id="UP000663841">
    <property type="component" value="Unassembled WGS sequence"/>
</dbReference>
<comment type="cofactor">
    <cofactor evidence="1 8">
        <name>heme</name>
        <dbReference type="ChEBI" id="CHEBI:30413"/>
    </cofactor>
</comment>
<keyword evidence="3 8" id="KW-0349">Heme</keyword>
<evidence type="ECO:0000256" key="1">
    <source>
        <dbReference type="ARBA" id="ARBA00001971"/>
    </source>
</evidence>
<dbReference type="Gene3D" id="1.10.630.10">
    <property type="entry name" value="Cytochrome P450"/>
    <property type="match status" value="1"/>
</dbReference>
<dbReference type="PANTHER" id="PTHR24292">
    <property type="entry name" value="CYTOCHROME P450"/>
    <property type="match status" value="1"/>
</dbReference>
<accession>A0A8H3BUM3</accession>